<name>A0A9P7GXC5_9AGAR</name>
<dbReference type="OrthoDB" id="3032991at2759"/>
<dbReference type="InterPro" id="IPR050645">
    <property type="entry name" value="Histidine_acid_phosphatase"/>
</dbReference>
<dbReference type="Gene3D" id="3.40.50.1240">
    <property type="entry name" value="Phosphoglycerate mutase-like"/>
    <property type="match status" value="1"/>
</dbReference>
<dbReference type="PROSITE" id="PS00778">
    <property type="entry name" value="HIS_ACID_PHOSPHAT_2"/>
    <property type="match status" value="1"/>
</dbReference>
<reference evidence="2" key="2">
    <citation type="submission" date="2021-10" db="EMBL/GenBank/DDBJ databases">
        <title>Phylogenomics reveals ancestral predisposition of the termite-cultivated fungus Termitomyces towards a domesticated lifestyle.</title>
        <authorList>
            <person name="Auxier B."/>
            <person name="Grum-Grzhimaylo A."/>
            <person name="Cardenas M.E."/>
            <person name="Lodge J.D."/>
            <person name="Laessoe T."/>
            <person name="Pedersen O."/>
            <person name="Smith M.E."/>
            <person name="Kuyper T.W."/>
            <person name="Franco-Molano E.A."/>
            <person name="Baroni T.J."/>
            <person name="Aanen D.K."/>
        </authorList>
    </citation>
    <scope>NUCLEOTIDE SEQUENCE</scope>
    <source>
        <strain evidence="2">D49</strain>
    </source>
</reference>
<dbReference type="InterPro" id="IPR029033">
    <property type="entry name" value="His_PPase_superfam"/>
</dbReference>
<proteinExistence type="predicted"/>
<protein>
    <submittedName>
        <fullName evidence="2">Uncharacterized protein</fullName>
    </submittedName>
</protein>
<organism evidence="2 3">
    <name type="scientific">Sphagnurus paluster</name>
    <dbReference type="NCBI Taxonomy" id="117069"/>
    <lineage>
        <taxon>Eukaryota</taxon>
        <taxon>Fungi</taxon>
        <taxon>Dikarya</taxon>
        <taxon>Basidiomycota</taxon>
        <taxon>Agaricomycotina</taxon>
        <taxon>Agaricomycetes</taxon>
        <taxon>Agaricomycetidae</taxon>
        <taxon>Agaricales</taxon>
        <taxon>Tricholomatineae</taxon>
        <taxon>Lyophyllaceae</taxon>
        <taxon>Sphagnurus</taxon>
    </lineage>
</organism>
<dbReference type="InterPro" id="IPR033379">
    <property type="entry name" value="Acid_Pase_AS"/>
</dbReference>
<evidence type="ECO:0000256" key="1">
    <source>
        <dbReference type="ARBA" id="ARBA00022801"/>
    </source>
</evidence>
<dbReference type="Proteomes" id="UP000717328">
    <property type="component" value="Unassembled WGS sequence"/>
</dbReference>
<reference evidence="2" key="1">
    <citation type="submission" date="2021-02" db="EMBL/GenBank/DDBJ databases">
        <authorList>
            <person name="Nieuwenhuis M."/>
            <person name="Van De Peppel L.J.J."/>
        </authorList>
    </citation>
    <scope>NUCLEOTIDE SEQUENCE</scope>
    <source>
        <strain evidence="2">D49</strain>
    </source>
</reference>
<keyword evidence="3" id="KW-1185">Reference proteome</keyword>
<dbReference type="PANTHER" id="PTHR11567">
    <property type="entry name" value="ACID PHOSPHATASE-RELATED"/>
    <property type="match status" value="1"/>
</dbReference>
<sequence>MPRTIESLQQVIHGLYPTDKSAAAAYNPTLEHLDARLSKYLDGQPVRVDGKPRASGIMDTVSTPTPILQMMSLDGIYRQVRAAIAHGIKVPPEFEDKAVVDVIERAVVNEWFAVLGAHLSFGDLDKTEEVRRLGMGRLLDDMTRKMQHKVDNGTQDPLKILVHSTHDTALAALCSTLDVFDDQ</sequence>
<dbReference type="EMBL" id="JABCKI010000005">
    <property type="protein sequence ID" value="KAG5654582.1"/>
    <property type="molecule type" value="Genomic_DNA"/>
</dbReference>
<gene>
    <name evidence="2" type="ORF">H0H81_000107</name>
</gene>
<comment type="caution">
    <text evidence="2">The sequence shown here is derived from an EMBL/GenBank/DDBJ whole genome shotgun (WGS) entry which is preliminary data.</text>
</comment>
<dbReference type="GO" id="GO:0016791">
    <property type="term" value="F:phosphatase activity"/>
    <property type="evidence" value="ECO:0007669"/>
    <property type="project" value="TreeGrafter"/>
</dbReference>
<accession>A0A9P7GXC5</accession>
<dbReference type="PANTHER" id="PTHR11567:SF110">
    <property type="entry name" value="2-PHOSPHOXYLOSE PHOSPHATASE 1"/>
    <property type="match status" value="1"/>
</dbReference>
<evidence type="ECO:0000313" key="3">
    <source>
        <dbReference type="Proteomes" id="UP000717328"/>
    </source>
</evidence>
<keyword evidence="1" id="KW-0378">Hydrolase</keyword>
<dbReference type="SUPFAM" id="SSF53254">
    <property type="entry name" value="Phosphoglycerate mutase-like"/>
    <property type="match status" value="1"/>
</dbReference>
<evidence type="ECO:0000313" key="2">
    <source>
        <dbReference type="EMBL" id="KAG5654582.1"/>
    </source>
</evidence>
<dbReference type="AlphaFoldDB" id="A0A9P7GXC5"/>